<evidence type="ECO:0000313" key="3">
    <source>
        <dbReference type="Proteomes" id="UP000675664"/>
    </source>
</evidence>
<keyword evidence="3" id="KW-1185">Reference proteome</keyword>
<reference evidence="2" key="2">
    <citation type="submission" date="2021-04" db="EMBL/GenBank/DDBJ databases">
        <authorList>
            <person name="Liu J."/>
        </authorList>
    </citation>
    <scope>NUCLEOTIDE SEQUENCE</scope>
    <source>
        <strain evidence="2">BAD-6</strain>
    </source>
</reference>
<dbReference type="Proteomes" id="UP000675664">
    <property type="component" value="Unassembled WGS sequence"/>
</dbReference>
<accession>A0A8J8B1Z1</accession>
<proteinExistence type="predicted"/>
<dbReference type="InterPro" id="IPR018758">
    <property type="entry name" value="FtrD-like"/>
</dbReference>
<reference evidence="2" key="1">
    <citation type="submission" date="2021-04" db="EMBL/GenBank/DDBJ databases">
        <title>Sinoanaerobacter chloroacetimidivorans sp. nov., an obligate anaerobic bacterium isolated from anaerobic sludge.</title>
        <authorList>
            <person name="Bao Y."/>
        </authorList>
    </citation>
    <scope>NUCLEOTIDE SEQUENCE</scope>
    <source>
        <strain evidence="2">BAD-6</strain>
    </source>
</reference>
<name>A0A8J8B1Z1_9FIRM</name>
<feature type="domain" description="Membrane iron-sulfur containing protein FtrD-like" evidence="1">
    <location>
        <begin position="51"/>
        <end position="154"/>
    </location>
</feature>
<organism evidence="2 3">
    <name type="scientific">Sinanaerobacter chloroacetimidivorans</name>
    <dbReference type="NCBI Taxonomy" id="2818044"/>
    <lineage>
        <taxon>Bacteria</taxon>
        <taxon>Bacillati</taxon>
        <taxon>Bacillota</taxon>
        <taxon>Clostridia</taxon>
        <taxon>Peptostreptococcales</taxon>
        <taxon>Anaerovoracaceae</taxon>
        <taxon>Sinanaerobacter</taxon>
    </lineage>
</organism>
<dbReference type="Pfam" id="PF10080">
    <property type="entry name" value="FtrD-like"/>
    <property type="match status" value="1"/>
</dbReference>
<gene>
    <name evidence="2" type="ORF">KCX82_12735</name>
</gene>
<evidence type="ECO:0000313" key="2">
    <source>
        <dbReference type="EMBL" id="MBR0598749.1"/>
    </source>
</evidence>
<evidence type="ECO:0000259" key="1">
    <source>
        <dbReference type="Pfam" id="PF10080"/>
    </source>
</evidence>
<protein>
    <submittedName>
        <fullName evidence="2">DUF2318 domain-containing protein</fullName>
    </submittedName>
</protein>
<sequence>MIVIALVIVSITAFSMYVTKGNDGDAGQGSAAIPAVNENGDLEIPIADITEDATFYAYDELDSKMEVIAVKASDGTIRTAFNTCQVCYGSGRGYYIQEGDSLVCQNCGNRFGMDDVALTRGGCNPVPIPDDKKEANGESIIISKEFLKEAEVIFQNWKL</sequence>
<dbReference type="AlphaFoldDB" id="A0A8J8B1Z1"/>
<dbReference type="EMBL" id="JAGSND010000008">
    <property type="protein sequence ID" value="MBR0598749.1"/>
    <property type="molecule type" value="Genomic_DNA"/>
</dbReference>
<comment type="caution">
    <text evidence="2">The sequence shown here is derived from an EMBL/GenBank/DDBJ whole genome shotgun (WGS) entry which is preliminary data.</text>
</comment>